<protein>
    <submittedName>
        <fullName evidence="1">Uncharacterized protein</fullName>
    </submittedName>
</protein>
<gene>
    <name evidence="1" type="ORF">XELAEV_18019901mg</name>
</gene>
<accession>A0A974HPZ8</accession>
<evidence type="ECO:0000313" key="1">
    <source>
        <dbReference type="EMBL" id="OCT86207.1"/>
    </source>
</evidence>
<name>A0A974HPZ8_XENLA</name>
<dbReference type="Proteomes" id="UP000694892">
    <property type="component" value="Chromosome 3S"/>
</dbReference>
<evidence type="ECO:0000313" key="2">
    <source>
        <dbReference type="Proteomes" id="UP000694892"/>
    </source>
</evidence>
<proteinExistence type="predicted"/>
<reference evidence="2" key="1">
    <citation type="journal article" date="2016" name="Nature">
        <title>Genome evolution in the allotetraploid frog Xenopus laevis.</title>
        <authorList>
            <person name="Session A.M."/>
            <person name="Uno Y."/>
            <person name="Kwon T."/>
            <person name="Chapman J.A."/>
            <person name="Toyoda A."/>
            <person name="Takahashi S."/>
            <person name="Fukui A."/>
            <person name="Hikosaka A."/>
            <person name="Suzuki A."/>
            <person name="Kondo M."/>
            <person name="van Heeringen S.J."/>
            <person name="Quigley I."/>
            <person name="Heinz S."/>
            <person name="Ogino H."/>
            <person name="Ochi H."/>
            <person name="Hellsten U."/>
            <person name="Lyons J.B."/>
            <person name="Simakov O."/>
            <person name="Putnam N."/>
            <person name="Stites J."/>
            <person name="Kuroki Y."/>
            <person name="Tanaka T."/>
            <person name="Michiue T."/>
            <person name="Watanabe M."/>
            <person name="Bogdanovic O."/>
            <person name="Lister R."/>
            <person name="Georgiou G."/>
            <person name="Paranjpe S.S."/>
            <person name="van Kruijsbergen I."/>
            <person name="Shu S."/>
            <person name="Carlson J."/>
            <person name="Kinoshita T."/>
            <person name="Ohta Y."/>
            <person name="Mawaribuchi S."/>
            <person name="Jenkins J."/>
            <person name="Grimwood J."/>
            <person name="Schmutz J."/>
            <person name="Mitros T."/>
            <person name="Mozaffari S.V."/>
            <person name="Suzuki Y."/>
            <person name="Haramoto Y."/>
            <person name="Yamamoto T.S."/>
            <person name="Takagi C."/>
            <person name="Heald R."/>
            <person name="Miller K."/>
            <person name="Haudenschild C."/>
            <person name="Kitzman J."/>
            <person name="Nakayama T."/>
            <person name="Izutsu Y."/>
            <person name="Robert J."/>
            <person name="Fortriede J."/>
            <person name="Burns K."/>
            <person name="Lotay V."/>
            <person name="Karimi K."/>
            <person name="Yasuoka Y."/>
            <person name="Dichmann D.S."/>
            <person name="Flajnik M.F."/>
            <person name="Houston D.W."/>
            <person name="Shendure J."/>
            <person name="DuPasquier L."/>
            <person name="Vize P.D."/>
            <person name="Zorn A.M."/>
            <person name="Ito M."/>
            <person name="Marcotte E.M."/>
            <person name="Wallingford J.B."/>
            <person name="Ito Y."/>
            <person name="Asashima M."/>
            <person name="Ueno N."/>
            <person name="Matsuda Y."/>
            <person name="Veenstra G.J."/>
            <person name="Fujiyama A."/>
            <person name="Harland R.M."/>
            <person name="Taira M."/>
            <person name="Rokhsar D.S."/>
        </authorList>
    </citation>
    <scope>NUCLEOTIDE SEQUENCE [LARGE SCALE GENOMIC DNA]</scope>
    <source>
        <strain evidence="2">J</strain>
    </source>
</reference>
<dbReference type="AlphaFoldDB" id="A0A974HPZ8"/>
<dbReference type="EMBL" id="CM004471">
    <property type="protein sequence ID" value="OCT86207.1"/>
    <property type="molecule type" value="Genomic_DNA"/>
</dbReference>
<sequence>MTLWGRGDDIERAVGWYQGAGDDCWHHGACSDVKAGILEVTVAELCRVTPSNPNNLHKGHHPIHCIWKRVLCRTFLINVD</sequence>
<organism evidence="1 2">
    <name type="scientific">Xenopus laevis</name>
    <name type="common">African clawed frog</name>
    <dbReference type="NCBI Taxonomy" id="8355"/>
    <lineage>
        <taxon>Eukaryota</taxon>
        <taxon>Metazoa</taxon>
        <taxon>Chordata</taxon>
        <taxon>Craniata</taxon>
        <taxon>Vertebrata</taxon>
        <taxon>Euteleostomi</taxon>
        <taxon>Amphibia</taxon>
        <taxon>Batrachia</taxon>
        <taxon>Anura</taxon>
        <taxon>Pipoidea</taxon>
        <taxon>Pipidae</taxon>
        <taxon>Xenopodinae</taxon>
        <taxon>Xenopus</taxon>
        <taxon>Xenopus</taxon>
    </lineage>
</organism>